<protein>
    <submittedName>
        <fullName evidence="1">Uncharacterized protein</fullName>
    </submittedName>
</protein>
<reference evidence="1 2" key="2">
    <citation type="submission" date="2020-07" db="EMBL/GenBank/DDBJ databases">
        <title>Genome assembly of wild tea tree DASZ reveals pedigree and selection history of tea varieties.</title>
        <authorList>
            <person name="Zhang W."/>
        </authorList>
    </citation>
    <scope>NUCLEOTIDE SEQUENCE [LARGE SCALE GENOMIC DNA]</scope>
    <source>
        <strain evidence="2">cv. G240</strain>
        <tissue evidence="1">Leaf</tissue>
    </source>
</reference>
<comment type="caution">
    <text evidence="1">The sequence shown here is derived from an EMBL/GenBank/DDBJ whole genome shotgun (WGS) entry which is preliminary data.</text>
</comment>
<gene>
    <name evidence="1" type="ORF">HYC85_023372</name>
</gene>
<evidence type="ECO:0000313" key="2">
    <source>
        <dbReference type="Proteomes" id="UP000593564"/>
    </source>
</evidence>
<organism evidence="1 2">
    <name type="scientific">Camellia sinensis</name>
    <name type="common">Tea plant</name>
    <name type="synonym">Thea sinensis</name>
    <dbReference type="NCBI Taxonomy" id="4442"/>
    <lineage>
        <taxon>Eukaryota</taxon>
        <taxon>Viridiplantae</taxon>
        <taxon>Streptophyta</taxon>
        <taxon>Embryophyta</taxon>
        <taxon>Tracheophyta</taxon>
        <taxon>Spermatophyta</taxon>
        <taxon>Magnoliopsida</taxon>
        <taxon>eudicotyledons</taxon>
        <taxon>Gunneridae</taxon>
        <taxon>Pentapetalae</taxon>
        <taxon>asterids</taxon>
        <taxon>Ericales</taxon>
        <taxon>Theaceae</taxon>
        <taxon>Camellia</taxon>
    </lineage>
</organism>
<name>A0A7J7GED4_CAMSI</name>
<proteinExistence type="predicted"/>
<accession>A0A7J7GED4</accession>
<keyword evidence="2" id="KW-1185">Reference proteome</keyword>
<dbReference type="EMBL" id="JACBKZ010000011">
    <property type="protein sequence ID" value="KAF5939113.1"/>
    <property type="molecule type" value="Genomic_DNA"/>
</dbReference>
<sequence length="197" mass="21499">MGIDPVTHKPKSDSLNPGQVKVAATLSHIAQWESVRLEAEARESTLLRSFSSSSAQLILNKANALPPLPSPPLPLQPLCLDVLTACKGAWLTTLLKENGSTITGTLEAPTSTLNFSDKKLLIPNLGKSNNNIGEVKESMDNTVLVPNFMEGLTDLFIENSHDHLDHDLNDFEENNNYWNNILNLVNSTSPSIDSPVF</sequence>
<evidence type="ECO:0000313" key="1">
    <source>
        <dbReference type="EMBL" id="KAF5939113.1"/>
    </source>
</evidence>
<reference evidence="2" key="1">
    <citation type="journal article" date="2020" name="Nat. Commun.">
        <title>Genome assembly of wild tea tree DASZ reveals pedigree and selection history of tea varieties.</title>
        <authorList>
            <person name="Zhang W."/>
            <person name="Zhang Y."/>
            <person name="Qiu H."/>
            <person name="Guo Y."/>
            <person name="Wan H."/>
            <person name="Zhang X."/>
            <person name="Scossa F."/>
            <person name="Alseekh S."/>
            <person name="Zhang Q."/>
            <person name="Wang P."/>
            <person name="Xu L."/>
            <person name="Schmidt M.H."/>
            <person name="Jia X."/>
            <person name="Li D."/>
            <person name="Zhu A."/>
            <person name="Guo F."/>
            <person name="Chen W."/>
            <person name="Ni D."/>
            <person name="Usadel B."/>
            <person name="Fernie A.R."/>
            <person name="Wen W."/>
        </authorList>
    </citation>
    <scope>NUCLEOTIDE SEQUENCE [LARGE SCALE GENOMIC DNA]</scope>
    <source>
        <strain evidence="2">cv. G240</strain>
    </source>
</reference>
<dbReference type="Proteomes" id="UP000593564">
    <property type="component" value="Unassembled WGS sequence"/>
</dbReference>
<dbReference type="AlphaFoldDB" id="A0A7J7GED4"/>